<evidence type="ECO:0000256" key="1">
    <source>
        <dbReference type="SAM" id="Phobius"/>
    </source>
</evidence>
<accession>A0A4R1BXE7</accession>
<name>A0A4R1BXE7_9ACTN</name>
<organism evidence="2 3">
    <name type="scientific">Nocardioides jejuensis</name>
    <dbReference type="NCBI Taxonomy" id="2502782"/>
    <lineage>
        <taxon>Bacteria</taxon>
        <taxon>Bacillati</taxon>
        <taxon>Actinomycetota</taxon>
        <taxon>Actinomycetes</taxon>
        <taxon>Propionibacteriales</taxon>
        <taxon>Nocardioidaceae</taxon>
        <taxon>Nocardioides</taxon>
    </lineage>
</organism>
<keyword evidence="1" id="KW-0472">Membrane</keyword>
<comment type="caution">
    <text evidence="2">The sequence shown here is derived from an EMBL/GenBank/DDBJ whole genome shotgun (WGS) entry which is preliminary data.</text>
</comment>
<evidence type="ECO:0000313" key="2">
    <source>
        <dbReference type="EMBL" id="TCJ22438.1"/>
    </source>
</evidence>
<dbReference type="OrthoDB" id="9809840at2"/>
<feature type="transmembrane region" description="Helical" evidence="1">
    <location>
        <begin position="77"/>
        <end position="95"/>
    </location>
</feature>
<dbReference type="Pfam" id="PF11303">
    <property type="entry name" value="DUF3105"/>
    <property type="match status" value="1"/>
</dbReference>
<dbReference type="AlphaFoldDB" id="A0A4R1BXE7"/>
<reference evidence="2 3" key="1">
    <citation type="submission" date="2019-03" db="EMBL/GenBank/DDBJ databases">
        <authorList>
            <person name="Kim M.K.M."/>
        </authorList>
    </citation>
    <scope>NUCLEOTIDE SEQUENCE [LARGE SCALE GENOMIC DNA]</scope>
    <source>
        <strain evidence="2 3">18JY15-6</strain>
    </source>
</reference>
<dbReference type="EMBL" id="SJZJ01000023">
    <property type="protein sequence ID" value="TCJ22438.1"/>
    <property type="molecule type" value="Genomic_DNA"/>
</dbReference>
<keyword evidence="1" id="KW-0812">Transmembrane</keyword>
<keyword evidence="3" id="KW-1185">Reference proteome</keyword>
<gene>
    <name evidence="2" type="ORF">EPD65_12925</name>
</gene>
<keyword evidence="1" id="KW-1133">Transmembrane helix</keyword>
<dbReference type="Proteomes" id="UP000295453">
    <property type="component" value="Unassembled WGS sequence"/>
</dbReference>
<protein>
    <submittedName>
        <fullName evidence="2">DUF3105 domain-containing protein</fullName>
    </submittedName>
</protein>
<evidence type="ECO:0000313" key="3">
    <source>
        <dbReference type="Proteomes" id="UP000295453"/>
    </source>
</evidence>
<proteinExistence type="predicted"/>
<dbReference type="InterPro" id="IPR021454">
    <property type="entry name" value="DUF3105"/>
</dbReference>
<sequence>MHGKSSPVLLYVRPVIRVSAPPVDSPRLLRRHVADDRRLTPYERCRRAVASSSSDRRAAVDKIRRDAKRSDQRQGRVILTVAVMIALLIVGGAAFKPVKDWWDLRSLNGVQLADIGAKASVCGPRSFKAAQGDQKHVDPGTFVDYSAEPSPPAFGEHELYPDTIRRKLYTEKDRPRVEMLVHNLEHGYTILWYDDTIAKDGKQMDDLRGIAEKFQGTDDFRLKIKLVPWLKADGKPFPAGQHVAITHWAKKVADEDEKIAKAAKVTAEAGVWEYCSAVSGDALKKFMTAYPYFNSPEPSAA</sequence>